<gene>
    <name evidence="1" type="ORF">GCM10009850_040570</name>
</gene>
<reference evidence="1 2" key="1">
    <citation type="journal article" date="2019" name="Int. J. Syst. Evol. Microbiol.">
        <title>The Global Catalogue of Microorganisms (GCM) 10K type strain sequencing project: providing services to taxonomists for standard genome sequencing and annotation.</title>
        <authorList>
            <consortium name="The Broad Institute Genomics Platform"/>
            <consortium name="The Broad Institute Genome Sequencing Center for Infectious Disease"/>
            <person name="Wu L."/>
            <person name="Ma J."/>
        </authorList>
    </citation>
    <scope>NUCLEOTIDE SEQUENCE [LARGE SCALE GENOMIC DNA]</scope>
    <source>
        <strain evidence="1 2">JCM 16114</strain>
    </source>
</reference>
<dbReference type="EMBL" id="BAAAQX010000009">
    <property type="protein sequence ID" value="GAA2208599.1"/>
    <property type="molecule type" value="Genomic_DNA"/>
</dbReference>
<protein>
    <recommendedName>
        <fullName evidence="3">DUF3800 domain-containing protein</fullName>
    </recommendedName>
</protein>
<sequence>MLFKLFGDEGPNLKSRANTALHIIDMRIQEEQLALFEKVHHFMSGPALRTRLPPLNAEKRRAHSNGFERYATHDPSVAAPSPYASRISTKTRTPCFDCTS</sequence>
<name>A0ABN3CGR7_9ACTN</name>
<dbReference type="Proteomes" id="UP001499843">
    <property type="component" value="Unassembled WGS sequence"/>
</dbReference>
<evidence type="ECO:0000313" key="1">
    <source>
        <dbReference type="EMBL" id="GAA2208599.1"/>
    </source>
</evidence>
<evidence type="ECO:0000313" key="2">
    <source>
        <dbReference type="Proteomes" id="UP001499843"/>
    </source>
</evidence>
<comment type="caution">
    <text evidence="1">The sequence shown here is derived from an EMBL/GenBank/DDBJ whole genome shotgun (WGS) entry which is preliminary data.</text>
</comment>
<evidence type="ECO:0008006" key="3">
    <source>
        <dbReference type="Google" id="ProtNLM"/>
    </source>
</evidence>
<organism evidence="1 2">
    <name type="scientific">Nonomuraea monospora</name>
    <dbReference type="NCBI Taxonomy" id="568818"/>
    <lineage>
        <taxon>Bacteria</taxon>
        <taxon>Bacillati</taxon>
        <taxon>Actinomycetota</taxon>
        <taxon>Actinomycetes</taxon>
        <taxon>Streptosporangiales</taxon>
        <taxon>Streptosporangiaceae</taxon>
        <taxon>Nonomuraea</taxon>
    </lineage>
</organism>
<proteinExistence type="predicted"/>
<accession>A0ABN3CGR7</accession>
<keyword evidence="2" id="KW-1185">Reference proteome</keyword>